<feature type="chain" id="PRO_5022660330" evidence="1">
    <location>
        <begin position="32"/>
        <end position="75"/>
    </location>
</feature>
<gene>
    <name evidence="2" type="ORF">E2C01_036846</name>
</gene>
<evidence type="ECO:0000313" key="2">
    <source>
        <dbReference type="EMBL" id="MPC43206.1"/>
    </source>
</evidence>
<evidence type="ECO:0000313" key="3">
    <source>
        <dbReference type="Proteomes" id="UP000324222"/>
    </source>
</evidence>
<dbReference type="AlphaFoldDB" id="A0A5B7FD29"/>
<protein>
    <submittedName>
        <fullName evidence="2">Uncharacterized protein</fullName>
    </submittedName>
</protein>
<dbReference type="EMBL" id="VSRR010005728">
    <property type="protein sequence ID" value="MPC43206.1"/>
    <property type="molecule type" value="Genomic_DNA"/>
</dbReference>
<sequence length="75" mass="8271">MIAKLPCPGRHEGQLWGQALLFLHCVNLLLSGTFLQCRQLVPHCQLGLHRLSQPVHIPGWVMGGEFMQEGVVGGE</sequence>
<accession>A0A5B7FD29</accession>
<reference evidence="2 3" key="1">
    <citation type="submission" date="2019-05" db="EMBL/GenBank/DDBJ databases">
        <title>Another draft genome of Portunus trituberculatus and its Hox gene families provides insights of decapod evolution.</title>
        <authorList>
            <person name="Jeong J.-H."/>
            <person name="Song I."/>
            <person name="Kim S."/>
            <person name="Choi T."/>
            <person name="Kim D."/>
            <person name="Ryu S."/>
            <person name="Kim W."/>
        </authorList>
    </citation>
    <scope>NUCLEOTIDE SEQUENCE [LARGE SCALE GENOMIC DNA]</scope>
    <source>
        <tissue evidence="2">Muscle</tissue>
    </source>
</reference>
<name>A0A5B7FD29_PORTR</name>
<evidence type="ECO:0000256" key="1">
    <source>
        <dbReference type="SAM" id="SignalP"/>
    </source>
</evidence>
<feature type="signal peptide" evidence="1">
    <location>
        <begin position="1"/>
        <end position="31"/>
    </location>
</feature>
<organism evidence="2 3">
    <name type="scientific">Portunus trituberculatus</name>
    <name type="common">Swimming crab</name>
    <name type="synonym">Neptunus trituberculatus</name>
    <dbReference type="NCBI Taxonomy" id="210409"/>
    <lineage>
        <taxon>Eukaryota</taxon>
        <taxon>Metazoa</taxon>
        <taxon>Ecdysozoa</taxon>
        <taxon>Arthropoda</taxon>
        <taxon>Crustacea</taxon>
        <taxon>Multicrustacea</taxon>
        <taxon>Malacostraca</taxon>
        <taxon>Eumalacostraca</taxon>
        <taxon>Eucarida</taxon>
        <taxon>Decapoda</taxon>
        <taxon>Pleocyemata</taxon>
        <taxon>Brachyura</taxon>
        <taxon>Eubrachyura</taxon>
        <taxon>Portunoidea</taxon>
        <taxon>Portunidae</taxon>
        <taxon>Portuninae</taxon>
        <taxon>Portunus</taxon>
    </lineage>
</organism>
<comment type="caution">
    <text evidence="2">The sequence shown here is derived from an EMBL/GenBank/DDBJ whole genome shotgun (WGS) entry which is preliminary data.</text>
</comment>
<dbReference type="Proteomes" id="UP000324222">
    <property type="component" value="Unassembled WGS sequence"/>
</dbReference>
<keyword evidence="1" id="KW-0732">Signal</keyword>
<keyword evidence="3" id="KW-1185">Reference proteome</keyword>
<proteinExistence type="predicted"/>